<comment type="caution">
    <text evidence="1">The sequence shown here is derived from an EMBL/GenBank/DDBJ whole genome shotgun (WGS) entry which is preliminary data.</text>
</comment>
<evidence type="ECO:0000313" key="2">
    <source>
        <dbReference type="Proteomes" id="UP000265520"/>
    </source>
</evidence>
<dbReference type="Proteomes" id="UP000265520">
    <property type="component" value="Unassembled WGS sequence"/>
</dbReference>
<dbReference type="AlphaFoldDB" id="A0A392QY25"/>
<keyword evidence="2" id="KW-1185">Reference proteome</keyword>
<protein>
    <submittedName>
        <fullName evidence="1">Uncharacterized protein</fullName>
    </submittedName>
</protein>
<proteinExistence type="predicted"/>
<organism evidence="1 2">
    <name type="scientific">Trifolium medium</name>
    <dbReference type="NCBI Taxonomy" id="97028"/>
    <lineage>
        <taxon>Eukaryota</taxon>
        <taxon>Viridiplantae</taxon>
        <taxon>Streptophyta</taxon>
        <taxon>Embryophyta</taxon>
        <taxon>Tracheophyta</taxon>
        <taxon>Spermatophyta</taxon>
        <taxon>Magnoliopsida</taxon>
        <taxon>eudicotyledons</taxon>
        <taxon>Gunneridae</taxon>
        <taxon>Pentapetalae</taxon>
        <taxon>rosids</taxon>
        <taxon>fabids</taxon>
        <taxon>Fabales</taxon>
        <taxon>Fabaceae</taxon>
        <taxon>Papilionoideae</taxon>
        <taxon>50 kb inversion clade</taxon>
        <taxon>NPAAA clade</taxon>
        <taxon>Hologalegina</taxon>
        <taxon>IRL clade</taxon>
        <taxon>Trifolieae</taxon>
        <taxon>Trifolium</taxon>
    </lineage>
</organism>
<accession>A0A392QY25</accession>
<evidence type="ECO:0000313" key="1">
    <source>
        <dbReference type="EMBL" id="MCI28764.1"/>
    </source>
</evidence>
<sequence length="118" mass="12972">MKSRRAIHRGSSIGIDVPVVEDVSDLDRKSLEEMMMTLPDVAWVLKIVGSVSIKNSDTDVVEQFFGGDCIGSEGLILTTSQGMTPELEKEVQGVTFYHNLVSGRPRNNPSFNNPSFTI</sequence>
<name>A0A392QY25_9FABA</name>
<dbReference type="EMBL" id="LXQA010167827">
    <property type="protein sequence ID" value="MCI28764.1"/>
    <property type="molecule type" value="Genomic_DNA"/>
</dbReference>
<reference evidence="1 2" key="1">
    <citation type="journal article" date="2018" name="Front. Plant Sci.">
        <title>Red Clover (Trifolium pratense) and Zigzag Clover (T. medium) - A Picture of Genomic Similarities and Differences.</title>
        <authorList>
            <person name="Dluhosova J."/>
            <person name="Istvanek J."/>
            <person name="Nedelnik J."/>
            <person name="Repkova J."/>
        </authorList>
    </citation>
    <scope>NUCLEOTIDE SEQUENCE [LARGE SCALE GENOMIC DNA]</scope>
    <source>
        <strain evidence="2">cv. 10/8</strain>
        <tissue evidence="1">Leaf</tissue>
    </source>
</reference>